<dbReference type="InterPro" id="IPR029151">
    <property type="entry name" value="Sensor-like_sf"/>
</dbReference>
<evidence type="ECO:0000256" key="5">
    <source>
        <dbReference type="ARBA" id="ARBA00022692"/>
    </source>
</evidence>
<dbReference type="PANTHER" id="PTHR32089">
    <property type="entry name" value="METHYL-ACCEPTING CHEMOTAXIS PROTEIN MCPB"/>
    <property type="match status" value="1"/>
</dbReference>
<dbReference type="PROSITE" id="PS50111">
    <property type="entry name" value="CHEMOTAXIS_TRANSDUC_2"/>
    <property type="match status" value="1"/>
</dbReference>
<evidence type="ECO:0000256" key="11">
    <source>
        <dbReference type="SAM" id="Phobius"/>
    </source>
</evidence>
<evidence type="ECO:0000256" key="7">
    <source>
        <dbReference type="ARBA" id="ARBA00023136"/>
    </source>
</evidence>
<reference evidence="15 16" key="1">
    <citation type="submission" date="2016-10" db="EMBL/GenBank/DDBJ databases">
        <authorList>
            <person name="de Groot N.N."/>
        </authorList>
    </citation>
    <scope>NUCLEOTIDE SEQUENCE [LARGE SCALE GENOMIC DNA]</scope>
    <source>
        <strain evidence="15 16">APO</strain>
    </source>
</reference>
<dbReference type="SUPFAM" id="SSF103190">
    <property type="entry name" value="Sensory domain-like"/>
    <property type="match status" value="1"/>
</dbReference>
<protein>
    <submittedName>
        <fullName evidence="15">Methyl-accepting chemotaxis protein</fullName>
    </submittedName>
</protein>
<comment type="subcellular location">
    <subcellularLocation>
        <location evidence="1">Cell inner membrane</location>
        <topology evidence="1">Multi-pass membrane protein</topology>
    </subcellularLocation>
</comment>
<dbReference type="PROSITE" id="PS50885">
    <property type="entry name" value="HAMP"/>
    <property type="match status" value="1"/>
</dbReference>
<dbReference type="GO" id="GO:0006935">
    <property type="term" value="P:chemotaxis"/>
    <property type="evidence" value="ECO:0007669"/>
    <property type="project" value="UniProtKB-KW"/>
</dbReference>
<name>A0A1H3LF10_9FIRM</name>
<sequence>MSGKKSLLQNMKIRNKIFAIFMVAGLIPMIIIAAVSYHQARNELIESVFSEVALYQEMTERRVDQYMGEKTMYGTTLSRMENVYNAAEIWEIYGAQSEEWQETYKELEALLPGLTEEYGFLSIYITDAEGRGIYGSGDLKERIEGADYSPRNYFQTAMAGDQNISEFEYSDIIDDYYITVSTPLRRGGTGTVIGTVNGYIPVDTLQNMLQEGIYLVGETGDIYLIDEDGMLHTDTILGDYRQDAAFQVTIDTFAVRELKGPIQEGVDEFSGVGVYDDYIGNPVLGGFGVVFLGDTPLGMIVEIDQAEALAGVRTLMIAMITMTVVSVGIAILLIFFGSRSITTPMQVMAKSIQKIAAYDFTITEDGGIQQYEQRKDEIGEMAHGLSSTVETLRNIIVKIRREADSVNHSATTVLDVASSLAAGTEEMSAKTGVVSAATEQINASIDGTAKATEEARTNMSTIASAVEEMSANIRNLASASEETSSEVNNVTELIEGVNKDMEVVVEDTQEVNSLVADITTAIKEINLSLGEISENCERSITISDEAEKEVEHTAEAIQKLNKSSAEINKIVEVINDIADQTNMLALNAAIEAAGAGEAGKGFAVVANEVKELAKQTGDATDEIANQIASMQRDMQGTVKAVDGITNVIKQVKDITGQIAAAVTEQSATTGNISENVIDTSERVNNIATSISKVTENSKDVLRSSSEASKGVNEIARSASELSAASDEVAQSSENVTMQMEEIARANGEVSSGAVDIAENIREIDQAAADAAQGATESSQSAQDLSEIANQLNQLMAQFKV</sequence>
<dbReference type="Gene3D" id="1.10.287.950">
    <property type="entry name" value="Methyl-accepting chemotaxis protein"/>
    <property type="match status" value="3"/>
</dbReference>
<evidence type="ECO:0000256" key="6">
    <source>
        <dbReference type="ARBA" id="ARBA00022989"/>
    </source>
</evidence>
<accession>A0A1H3LF10</accession>
<evidence type="ECO:0000259" key="14">
    <source>
        <dbReference type="PROSITE" id="PS50885"/>
    </source>
</evidence>
<evidence type="ECO:0000256" key="3">
    <source>
        <dbReference type="ARBA" id="ARBA00022500"/>
    </source>
</evidence>
<dbReference type="RefSeq" id="WP_093311885.1">
    <property type="nucleotide sequence ID" value="NZ_FNPV01000003.1"/>
</dbReference>
<dbReference type="SUPFAM" id="SSF158472">
    <property type="entry name" value="HAMP domain-like"/>
    <property type="match status" value="1"/>
</dbReference>
<keyword evidence="6 11" id="KW-1133">Transmembrane helix</keyword>
<dbReference type="SMART" id="SM00283">
    <property type="entry name" value="MA"/>
    <property type="match status" value="1"/>
</dbReference>
<dbReference type="Proteomes" id="UP000199230">
    <property type="component" value="Unassembled WGS sequence"/>
</dbReference>
<dbReference type="STRING" id="159292.SAMN05192546_103190"/>
<dbReference type="AlphaFoldDB" id="A0A1H3LF10"/>
<dbReference type="CDD" id="cd12914">
    <property type="entry name" value="PDC1_DGC_like"/>
    <property type="match status" value="1"/>
</dbReference>
<dbReference type="SMART" id="SM00304">
    <property type="entry name" value="HAMP"/>
    <property type="match status" value="1"/>
</dbReference>
<evidence type="ECO:0000256" key="1">
    <source>
        <dbReference type="ARBA" id="ARBA00004429"/>
    </source>
</evidence>
<dbReference type="PROSITE" id="PS50192">
    <property type="entry name" value="T_SNARE"/>
    <property type="match status" value="1"/>
</dbReference>
<dbReference type="Pfam" id="PF02743">
    <property type="entry name" value="dCache_1"/>
    <property type="match status" value="1"/>
</dbReference>
<dbReference type="GO" id="GO:0005886">
    <property type="term" value="C:plasma membrane"/>
    <property type="evidence" value="ECO:0007669"/>
    <property type="project" value="UniProtKB-SubCell"/>
</dbReference>
<evidence type="ECO:0000259" key="13">
    <source>
        <dbReference type="PROSITE" id="PS50192"/>
    </source>
</evidence>
<gene>
    <name evidence="15" type="ORF">SAMN05192546_103190</name>
</gene>
<dbReference type="SUPFAM" id="SSF58104">
    <property type="entry name" value="Methyl-accepting chemotaxis protein (MCP) signaling domain"/>
    <property type="match status" value="2"/>
</dbReference>
<dbReference type="InterPro" id="IPR003660">
    <property type="entry name" value="HAMP_dom"/>
</dbReference>
<feature type="domain" description="Methyl-accepting transducer" evidence="12">
    <location>
        <begin position="430"/>
        <end position="736"/>
    </location>
</feature>
<dbReference type="InterPro" id="IPR004089">
    <property type="entry name" value="MCPsignal_dom"/>
</dbReference>
<dbReference type="GO" id="GO:0007165">
    <property type="term" value="P:signal transduction"/>
    <property type="evidence" value="ECO:0007669"/>
    <property type="project" value="UniProtKB-KW"/>
</dbReference>
<comment type="similarity">
    <text evidence="9">Belongs to the methyl-accepting chemotaxis (MCP) protein family.</text>
</comment>
<feature type="domain" description="HAMP" evidence="14">
    <location>
        <begin position="339"/>
        <end position="397"/>
    </location>
</feature>
<keyword evidence="2" id="KW-1003">Cell membrane</keyword>
<keyword evidence="3" id="KW-0145">Chemotaxis</keyword>
<evidence type="ECO:0000256" key="2">
    <source>
        <dbReference type="ARBA" id="ARBA00022475"/>
    </source>
</evidence>
<feature type="transmembrane region" description="Helical" evidence="11">
    <location>
        <begin position="17"/>
        <end position="37"/>
    </location>
</feature>
<keyword evidence="8 10" id="KW-0807">Transducer</keyword>
<dbReference type="InterPro" id="IPR000727">
    <property type="entry name" value="T_SNARE_dom"/>
</dbReference>
<keyword evidence="5 11" id="KW-0812">Transmembrane</keyword>
<dbReference type="InterPro" id="IPR033479">
    <property type="entry name" value="dCache_1"/>
</dbReference>
<keyword evidence="7 11" id="KW-0472">Membrane</keyword>
<evidence type="ECO:0000256" key="8">
    <source>
        <dbReference type="ARBA" id="ARBA00023224"/>
    </source>
</evidence>
<evidence type="ECO:0000259" key="12">
    <source>
        <dbReference type="PROSITE" id="PS50111"/>
    </source>
</evidence>
<dbReference type="Pfam" id="PF00015">
    <property type="entry name" value="MCPsignal"/>
    <property type="match status" value="1"/>
</dbReference>
<dbReference type="PANTHER" id="PTHR32089:SF112">
    <property type="entry name" value="LYSOZYME-LIKE PROTEIN-RELATED"/>
    <property type="match status" value="1"/>
</dbReference>
<evidence type="ECO:0000313" key="15">
    <source>
        <dbReference type="EMBL" id="SDY62971.1"/>
    </source>
</evidence>
<evidence type="ECO:0000256" key="9">
    <source>
        <dbReference type="ARBA" id="ARBA00029447"/>
    </source>
</evidence>
<evidence type="ECO:0000256" key="4">
    <source>
        <dbReference type="ARBA" id="ARBA00022519"/>
    </source>
</evidence>
<organism evidence="15 16">
    <name type="scientific">Tindallia californiensis</name>
    <dbReference type="NCBI Taxonomy" id="159292"/>
    <lineage>
        <taxon>Bacteria</taxon>
        <taxon>Bacillati</taxon>
        <taxon>Bacillota</taxon>
        <taxon>Clostridia</taxon>
        <taxon>Peptostreptococcales</taxon>
        <taxon>Tindalliaceae</taxon>
        <taxon>Tindallia</taxon>
    </lineage>
</organism>
<keyword evidence="16" id="KW-1185">Reference proteome</keyword>
<proteinExistence type="inferred from homology"/>
<feature type="transmembrane region" description="Helical" evidence="11">
    <location>
        <begin position="315"/>
        <end position="336"/>
    </location>
</feature>
<dbReference type="Gene3D" id="3.30.450.20">
    <property type="entry name" value="PAS domain"/>
    <property type="match status" value="1"/>
</dbReference>
<feature type="domain" description="T-SNARE coiled-coil homology" evidence="13">
    <location>
        <begin position="631"/>
        <end position="693"/>
    </location>
</feature>
<evidence type="ECO:0000256" key="10">
    <source>
        <dbReference type="PROSITE-ProRule" id="PRU00284"/>
    </source>
</evidence>
<evidence type="ECO:0000313" key="16">
    <source>
        <dbReference type="Proteomes" id="UP000199230"/>
    </source>
</evidence>
<keyword evidence="4" id="KW-0997">Cell inner membrane</keyword>
<dbReference type="EMBL" id="FNPV01000003">
    <property type="protein sequence ID" value="SDY62971.1"/>
    <property type="molecule type" value="Genomic_DNA"/>
</dbReference>